<reference evidence="1 2" key="1">
    <citation type="journal article" date="2020" name="Appl. Environ. Microbiol.">
        <title>Genomic Characteristics of a Novel Species of Ammonia-Oxidizing Archaea from the Jiulong River Estuary.</title>
        <authorList>
            <person name="Zou D."/>
            <person name="Wan R."/>
            <person name="Han L."/>
            <person name="Xu M.N."/>
            <person name="Liu Y."/>
            <person name="Liu H."/>
            <person name="Kao S.J."/>
            <person name="Li M."/>
        </authorList>
    </citation>
    <scope>NUCLEOTIDE SEQUENCE [LARGE SCALE GENOMIC DNA]</scope>
    <source>
        <strain evidence="1">W2bin3</strain>
    </source>
</reference>
<evidence type="ECO:0000313" key="1">
    <source>
        <dbReference type="EMBL" id="MBA4453354.1"/>
    </source>
</evidence>
<protein>
    <submittedName>
        <fullName evidence="1">Uncharacterized protein</fullName>
    </submittedName>
</protein>
<dbReference type="EMBL" id="JACENC010000010">
    <property type="protein sequence ID" value="MBA4453354.1"/>
    <property type="molecule type" value="Genomic_DNA"/>
</dbReference>
<accession>A0AC60W0J0</accession>
<dbReference type="Proteomes" id="UP000526786">
    <property type="component" value="Unassembled WGS sequence"/>
</dbReference>
<evidence type="ECO:0000313" key="2">
    <source>
        <dbReference type="Proteomes" id="UP000526786"/>
    </source>
</evidence>
<comment type="caution">
    <text evidence="1">The sequence shown here is derived from an EMBL/GenBank/DDBJ whole genome shotgun (WGS) entry which is preliminary data.</text>
</comment>
<organism evidence="1 2">
    <name type="scientific">Candidatus Nitrosomaritimum aestuariumsis</name>
    <dbReference type="NCBI Taxonomy" id="3342354"/>
    <lineage>
        <taxon>Archaea</taxon>
        <taxon>Nitrososphaerota</taxon>
        <taxon>Nitrososphaeria</taxon>
        <taxon>Nitrosopumilales</taxon>
        <taxon>Nitrosopumilaceae</taxon>
        <taxon>Candidatus Nitrosomaritimum</taxon>
    </lineage>
</organism>
<proteinExistence type="predicted"/>
<name>A0AC60W0J0_9ARCH</name>
<gene>
    <name evidence="1" type="ORF">H2B05_00220</name>
</gene>
<sequence>MNSSFKINKLFNSRKGTSPIIATLLLVAIAVVGGVVNFTMSQEYFNTAQASGLSGIESLIFLGYDATDSDRLTYHDGINSNPVDNWHGSQLGDGLKVGERVGIYVQNNSVKEIHFKEIMLAGNVYEYQEMNPNNQMTSYSNGMFEPGEYTIVINGNENAPADTLSEGFPVIQPGQSITLVLELENSFQIGRDIQFRLTTTNGGVFVYSLMSGNNLG</sequence>